<evidence type="ECO:0000313" key="6">
    <source>
        <dbReference type="Proteomes" id="UP000433577"/>
    </source>
</evidence>
<dbReference type="Pfam" id="PF00534">
    <property type="entry name" value="Glycos_transf_1"/>
    <property type="match status" value="1"/>
</dbReference>
<evidence type="ECO:0000259" key="3">
    <source>
        <dbReference type="Pfam" id="PF00534"/>
    </source>
</evidence>
<dbReference type="PANTHER" id="PTHR12526">
    <property type="entry name" value="GLYCOSYLTRANSFERASE"/>
    <property type="match status" value="1"/>
</dbReference>
<name>A0A7Z2JK44_9BURK</name>
<dbReference type="Pfam" id="PF13439">
    <property type="entry name" value="Glyco_transf_4"/>
    <property type="match status" value="1"/>
</dbReference>
<gene>
    <name evidence="5" type="ORF">FAZ98_29435</name>
</gene>
<dbReference type="AlphaFoldDB" id="A0A7Z2JK44"/>
<dbReference type="CDD" id="cd03801">
    <property type="entry name" value="GT4_PimA-like"/>
    <property type="match status" value="1"/>
</dbReference>
<keyword evidence="2 5" id="KW-0808">Transferase</keyword>
<evidence type="ECO:0000256" key="1">
    <source>
        <dbReference type="ARBA" id="ARBA00022676"/>
    </source>
</evidence>
<feature type="domain" description="Glycosyl transferase family 1" evidence="3">
    <location>
        <begin position="180"/>
        <end position="299"/>
    </location>
</feature>
<dbReference type="InterPro" id="IPR001296">
    <property type="entry name" value="Glyco_trans_1"/>
</dbReference>
<sequence>MKLGVSCNVLRHSGGMERYARDIARGIAARGLRPAYFARSLDESLPEHAMVEPHRINVSFLPGKLRDAWFSWRLRSAKRTAGVDVMVGCNRVDSSDIAVCGGTHLGFLRATGRAPTLADRWQIALEKRQYANARIILAHSPMMHDELTELYGIDEAKVRILRPPVDTARFSPVNAAERRAIRARLGFGEHETVLLFPSGDHVRKGLALIEAALRDMPERVVVAVAGRPAGRLSPHVRDIGFQREIEDCYRAADFTILASAYEPFGLVGVESVLCGTPVIIPSTMGCCDVIAPHAKHVFERDTAGSLRVTIEHAVAQARSTALPDDATGVTYDATVASHIDSLLAMAGSLFDGPKGKPLATWRRNAPALAKPLGHSGASS</sequence>
<dbReference type="EMBL" id="CP046916">
    <property type="protein sequence ID" value="QGZ65949.1"/>
    <property type="molecule type" value="Genomic_DNA"/>
</dbReference>
<protein>
    <submittedName>
        <fullName evidence="5">Glycosyltransferase</fullName>
    </submittedName>
</protein>
<evidence type="ECO:0000259" key="4">
    <source>
        <dbReference type="Pfam" id="PF13439"/>
    </source>
</evidence>
<organism evidence="5 6">
    <name type="scientific">Paraburkholderia acidisoli</name>
    <dbReference type="NCBI Taxonomy" id="2571748"/>
    <lineage>
        <taxon>Bacteria</taxon>
        <taxon>Pseudomonadati</taxon>
        <taxon>Pseudomonadota</taxon>
        <taxon>Betaproteobacteria</taxon>
        <taxon>Burkholderiales</taxon>
        <taxon>Burkholderiaceae</taxon>
        <taxon>Paraburkholderia</taxon>
    </lineage>
</organism>
<dbReference type="GO" id="GO:0016757">
    <property type="term" value="F:glycosyltransferase activity"/>
    <property type="evidence" value="ECO:0007669"/>
    <property type="project" value="UniProtKB-KW"/>
</dbReference>
<accession>A0A7Z2JK44</accession>
<dbReference type="InterPro" id="IPR028098">
    <property type="entry name" value="Glyco_trans_4-like_N"/>
</dbReference>
<dbReference type="KEGG" id="pacs:FAZ98_29435"/>
<keyword evidence="6" id="KW-1185">Reference proteome</keyword>
<feature type="domain" description="Glycosyltransferase subfamily 4-like N-terminal" evidence="4">
    <location>
        <begin position="14"/>
        <end position="169"/>
    </location>
</feature>
<proteinExistence type="predicted"/>
<reference evidence="5 6" key="1">
    <citation type="submission" date="2019-12" db="EMBL/GenBank/DDBJ databases">
        <title>Paraburkholderia acidiphila 7Q-K02 sp. nov and Paraburkholderia acidisoli DHF22 sp. nov., two strains isolated from forest soil.</title>
        <authorList>
            <person name="Gao Z."/>
            <person name="Qiu L."/>
        </authorList>
    </citation>
    <scope>NUCLEOTIDE SEQUENCE [LARGE SCALE GENOMIC DNA]</scope>
    <source>
        <strain evidence="5 6">DHF22</strain>
    </source>
</reference>
<dbReference type="PANTHER" id="PTHR12526:SF510">
    <property type="entry name" value="D-INOSITOL 3-PHOSPHATE GLYCOSYLTRANSFERASE"/>
    <property type="match status" value="1"/>
</dbReference>
<evidence type="ECO:0000313" key="5">
    <source>
        <dbReference type="EMBL" id="QGZ65949.1"/>
    </source>
</evidence>
<dbReference type="Gene3D" id="3.40.50.2000">
    <property type="entry name" value="Glycogen Phosphorylase B"/>
    <property type="match status" value="2"/>
</dbReference>
<evidence type="ECO:0000256" key="2">
    <source>
        <dbReference type="ARBA" id="ARBA00022679"/>
    </source>
</evidence>
<dbReference type="Proteomes" id="UP000433577">
    <property type="component" value="Chromosome 4"/>
</dbReference>
<dbReference type="SUPFAM" id="SSF53756">
    <property type="entry name" value="UDP-Glycosyltransferase/glycogen phosphorylase"/>
    <property type="match status" value="1"/>
</dbReference>
<keyword evidence="1" id="KW-0328">Glycosyltransferase</keyword>
<dbReference type="OrthoDB" id="433681at2"/>